<comment type="subcellular location">
    <subcellularLocation>
        <location evidence="1">Cytoplasm</location>
    </subcellularLocation>
</comment>
<evidence type="ECO:0000313" key="13">
    <source>
        <dbReference type="Proteomes" id="UP000295717"/>
    </source>
</evidence>
<evidence type="ECO:0000313" key="12">
    <source>
        <dbReference type="EMBL" id="TCT24320.1"/>
    </source>
</evidence>
<keyword evidence="5" id="KW-0805">Transcription regulation</keyword>
<dbReference type="RefSeq" id="WP_132975604.1">
    <property type="nucleotide sequence ID" value="NZ_SMAO01000001.1"/>
</dbReference>
<dbReference type="Gene3D" id="1.10.10.10">
    <property type="entry name" value="Winged helix-like DNA-binding domain superfamily/Winged helix DNA-binding domain"/>
    <property type="match status" value="1"/>
</dbReference>
<evidence type="ECO:0000259" key="11">
    <source>
        <dbReference type="PROSITE" id="PS51755"/>
    </source>
</evidence>
<dbReference type="GO" id="GO:0000987">
    <property type="term" value="F:cis-regulatory region sequence-specific DNA binding"/>
    <property type="evidence" value="ECO:0007669"/>
    <property type="project" value="UniProtKB-ARBA"/>
</dbReference>
<keyword evidence="7" id="KW-0804">Transcription</keyword>
<reference evidence="12 13" key="1">
    <citation type="submission" date="2019-03" db="EMBL/GenBank/DDBJ databases">
        <title>Genomic Encyclopedia of Type Strains, Phase IV (KMG-IV): sequencing the most valuable type-strain genomes for metagenomic binning, comparative biology and taxonomic classification.</title>
        <authorList>
            <person name="Goeker M."/>
        </authorList>
    </citation>
    <scope>NUCLEOTIDE SEQUENCE [LARGE SCALE GENOMIC DNA]</scope>
    <source>
        <strain evidence="12 13">DSM 13587</strain>
    </source>
</reference>
<evidence type="ECO:0000256" key="5">
    <source>
        <dbReference type="ARBA" id="ARBA00023015"/>
    </source>
</evidence>
<keyword evidence="3 8" id="KW-0597">Phosphoprotein</keyword>
<dbReference type="CDD" id="cd00383">
    <property type="entry name" value="trans_reg_C"/>
    <property type="match status" value="1"/>
</dbReference>
<dbReference type="SMART" id="SM00448">
    <property type="entry name" value="REC"/>
    <property type="match status" value="1"/>
</dbReference>
<feature type="DNA-binding region" description="OmpR/PhoB-type" evidence="9">
    <location>
        <begin position="130"/>
        <end position="229"/>
    </location>
</feature>
<dbReference type="Proteomes" id="UP000295717">
    <property type="component" value="Unassembled WGS sequence"/>
</dbReference>
<dbReference type="CDD" id="cd17620">
    <property type="entry name" value="REC_OmpR_KdpE-like"/>
    <property type="match status" value="1"/>
</dbReference>
<keyword evidence="6 9" id="KW-0238">DNA-binding</keyword>
<dbReference type="EMBL" id="SMAO01000001">
    <property type="protein sequence ID" value="TCT24320.1"/>
    <property type="molecule type" value="Genomic_DNA"/>
</dbReference>
<dbReference type="OrthoDB" id="9802426at2"/>
<dbReference type="InterPro" id="IPR001867">
    <property type="entry name" value="OmpR/PhoB-type_DNA-bd"/>
</dbReference>
<feature type="modified residue" description="4-aspartylphosphate" evidence="8">
    <location>
        <position position="56"/>
    </location>
</feature>
<dbReference type="SUPFAM" id="SSF52172">
    <property type="entry name" value="CheY-like"/>
    <property type="match status" value="1"/>
</dbReference>
<keyword evidence="2" id="KW-0963">Cytoplasm</keyword>
<dbReference type="PANTHER" id="PTHR48111:SF50">
    <property type="entry name" value="KDP OPERON TRANSCRIPTIONAL REGULATORY PROTEIN KDPE"/>
    <property type="match status" value="1"/>
</dbReference>
<name>A0A4R3N553_9GAMM</name>
<dbReference type="PROSITE" id="PS51755">
    <property type="entry name" value="OMPR_PHOB"/>
    <property type="match status" value="1"/>
</dbReference>
<gene>
    <name evidence="12" type="ORF">EDC35_101645</name>
</gene>
<feature type="domain" description="Response regulatory" evidence="10">
    <location>
        <begin position="7"/>
        <end position="120"/>
    </location>
</feature>
<evidence type="ECO:0000256" key="3">
    <source>
        <dbReference type="ARBA" id="ARBA00022553"/>
    </source>
</evidence>
<dbReference type="PANTHER" id="PTHR48111">
    <property type="entry name" value="REGULATOR OF RPOS"/>
    <property type="match status" value="1"/>
</dbReference>
<dbReference type="InterPro" id="IPR039420">
    <property type="entry name" value="WalR-like"/>
</dbReference>
<dbReference type="Pfam" id="PF00486">
    <property type="entry name" value="Trans_reg_C"/>
    <property type="match status" value="1"/>
</dbReference>
<dbReference type="Gene3D" id="3.40.50.2300">
    <property type="match status" value="1"/>
</dbReference>
<comment type="caution">
    <text evidence="12">The sequence shown here is derived from an EMBL/GenBank/DDBJ whole genome shotgun (WGS) entry which is preliminary data.</text>
</comment>
<dbReference type="GO" id="GO:0045893">
    <property type="term" value="P:positive regulation of DNA-templated transcription"/>
    <property type="evidence" value="ECO:0007669"/>
    <property type="project" value="UniProtKB-ARBA"/>
</dbReference>
<evidence type="ECO:0000256" key="2">
    <source>
        <dbReference type="ARBA" id="ARBA00022490"/>
    </source>
</evidence>
<dbReference type="GO" id="GO:0042802">
    <property type="term" value="F:identical protein binding"/>
    <property type="evidence" value="ECO:0007669"/>
    <property type="project" value="UniProtKB-ARBA"/>
</dbReference>
<organism evidence="12 13">
    <name type="scientific">Thiobaca trueperi</name>
    <dbReference type="NCBI Taxonomy" id="127458"/>
    <lineage>
        <taxon>Bacteria</taxon>
        <taxon>Pseudomonadati</taxon>
        <taxon>Pseudomonadota</taxon>
        <taxon>Gammaproteobacteria</taxon>
        <taxon>Chromatiales</taxon>
        <taxon>Chromatiaceae</taxon>
        <taxon>Thiobaca</taxon>
    </lineage>
</organism>
<sequence length="229" mass="25465">MNEPGAVVLVVEDEPKIRRFIRLSLEREGCQVVEADSVRQGLSEAGTRHPALVLLDLGLPDGDGLDFIRALRGWSEIPIIVLSARTTERDKVAALDAGADDYLTKPFGVAELLARVRAQRRRQAVGAAPGAVIDFGAIRVDCGRRIVERAGQPLHLTPIEYSLLIYLATHPHAVLTHRQLLRQVWGPSHADHSHYVRVYMASLRKKIEEDPSRPQHLITETGIGYRFIP</sequence>
<dbReference type="GO" id="GO:0000156">
    <property type="term" value="F:phosphorelay response regulator activity"/>
    <property type="evidence" value="ECO:0007669"/>
    <property type="project" value="TreeGrafter"/>
</dbReference>
<dbReference type="Pfam" id="PF00072">
    <property type="entry name" value="Response_reg"/>
    <property type="match status" value="1"/>
</dbReference>
<evidence type="ECO:0000256" key="6">
    <source>
        <dbReference type="ARBA" id="ARBA00023125"/>
    </source>
</evidence>
<proteinExistence type="predicted"/>
<dbReference type="InterPro" id="IPR001789">
    <property type="entry name" value="Sig_transdc_resp-reg_receiver"/>
</dbReference>
<dbReference type="SMART" id="SM00862">
    <property type="entry name" value="Trans_reg_C"/>
    <property type="match status" value="1"/>
</dbReference>
<dbReference type="InterPro" id="IPR036388">
    <property type="entry name" value="WH-like_DNA-bd_sf"/>
</dbReference>
<dbReference type="Gene3D" id="6.10.250.690">
    <property type="match status" value="1"/>
</dbReference>
<evidence type="ECO:0000256" key="7">
    <source>
        <dbReference type="ARBA" id="ARBA00023163"/>
    </source>
</evidence>
<dbReference type="PROSITE" id="PS50110">
    <property type="entry name" value="RESPONSE_REGULATORY"/>
    <property type="match status" value="1"/>
</dbReference>
<dbReference type="GO" id="GO:0032993">
    <property type="term" value="C:protein-DNA complex"/>
    <property type="evidence" value="ECO:0007669"/>
    <property type="project" value="TreeGrafter"/>
</dbReference>
<dbReference type="InterPro" id="IPR011006">
    <property type="entry name" value="CheY-like_superfamily"/>
</dbReference>
<feature type="domain" description="OmpR/PhoB-type" evidence="11">
    <location>
        <begin position="130"/>
        <end position="229"/>
    </location>
</feature>
<evidence type="ECO:0000259" key="10">
    <source>
        <dbReference type="PROSITE" id="PS50110"/>
    </source>
</evidence>
<accession>A0A4R3N553</accession>
<dbReference type="AlphaFoldDB" id="A0A4R3N553"/>
<evidence type="ECO:0000256" key="1">
    <source>
        <dbReference type="ARBA" id="ARBA00004496"/>
    </source>
</evidence>
<evidence type="ECO:0000256" key="8">
    <source>
        <dbReference type="PROSITE-ProRule" id="PRU00169"/>
    </source>
</evidence>
<protein>
    <submittedName>
        <fullName evidence="12">Two-component system KDP operon response regulator KdpE</fullName>
    </submittedName>
</protein>
<dbReference type="FunFam" id="3.40.50.2300:FF:000021">
    <property type="entry name" value="Two-component system response regulator KdpE"/>
    <property type="match status" value="1"/>
</dbReference>
<keyword evidence="13" id="KW-1185">Reference proteome</keyword>
<dbReference type="GO" id="GO:0005829">
    <property type="term" value="C:cytosol"/>
    <property type="evidence" value="ECO:0007669"/>
    <property type="project" value="TreeGrafter"/>
</dbReference>
<keyword evidence="4" id="KW-0902">Two-component regulatory system</keyword>
<evidence type="ECO:0000256" key="4">
    <source>
        <dbReference type="ARBA" id="ARBA00023012"/>
    </source>
</evidence>
<evidence type="ECO:0000256" key="9">
    <source>
        <dbReference type="PROSITE-ProRule" id="PRU01091"/>
    </source>
</evidence>